<dbReference type="AlphaFoldDB" id="A0AAD5K8Z8"/>
<accession>A0AAD5K8Z8</accession>
<keyword evidence="2" id="KW-0805">Transcription regulation</keyword>
<evidence type="ECO:0000313" key="10">
    <source>
        <dbReference type="Proteomes" id="UP001209540"/>
    </source>
</evidence>
<sequence>MSASDQQIVMDENYDPKHKASSITSITSTSTNCSAPSFYSGHDTTESVFDPEDNGPFEGFDPTPSLAIPADEDYYLQAKQEPPTEYHDLLETFFDMGSLGHQENHIGPTIVTPPEPIYLQQTNMSRKRRPSDASLPEYHHNRRFTESNSATTLQHRQQQPPVPTSHMIQQQHQQQQQEEEEDQKPLQLVRHEQSHHHQVTLLAPSTSSTTTSQTEQQQQRARELLTDEERRANHIASEQKRRNTIRNGFKELTDIIPTLKNINNSKSTILFKAVEYVRHLEKRNRGLREKLASLQLRLEVEGRMVMNRASFYRHNNGSSSSTASHHHHHHHPNSRSMHHSMSPETLAALMAHKNQQKQLELLQHQLRLQQELLAKHNIKYPQPSAAALVVPADVRRHGALDAPSFIIPADEEYGNETAQRERLLKLHPVYHKKSASISTSSSAYQ</sequence>
<dbReference type="InterPro" id="IPR011598">
    <property type="entry name" value="bHLH_dom"/>
</dbReference>
<dbReference type="PANTHER" id="PTHR15741:SF27">
    <property type="entry name" value="TRANSCRIPTION FACTOR AP-4"/>
    <property type="match status" value="1"/>
</dbReference>
<evidence type="ECO:0000256" key="3">
    <source>
        <dbReference type="ARBA" id="ARBA00023125"/>
    </source>
</evidence>
<dbReference type="Gene3D" id="4.10.280.10">
    <property type="entry name" value="Helix-loop-helix DNA-binding domain"/>
    <property type="match status" value="1"/>
</dbReference>
<dbReference type="SUPFAM" id="SSF47459">
    <property type="entry name" value="HLH, helix-loop-helix DNA-binding domain"/>
    <property type="match status" value="1"/>
</dbReference>
<evidence type="ECO:0000256" key="4">
    <source>
        <dbReference type="ARBA" id="ARBA00023163"/>
    </source>
</evidence>
<feature type="domain" description="BHLH" evidence="8">
    <location>
        <begin position="229"/>
        <end position="280"/>
    </location>
</feature>
<evidence type="ECO:0000256" key="1">
    <source>
        <dbReference type="ARBA" id="ARBA00004123"/>
    </source>
</evidence>
<evidence type="ECO:0000256" key="7">
    <source>
        <dbReference type="SAM" id="MobiDB-lite"/>
    </source>
</evidence>
<feature type="region of interest" description="Disordered" evidence="7">
    <location>
        <begin position="313"/>
        <end position="340"/>
    </location>
</feature>
<feature type="compositionally biased region" description="Polar residues" evidence="7">
    <location>
        <begin position="146"/>
        <end position="159"/>
    </location>
</feature>
<evidence type="ECO:0000256" key="5">
    <source>
        <dbReference type="ARBA" id="ARBA00023242"/>
    </source>
</evidence>
<feature type="region of interest" description="Disordered" evidence="7">
    <location>
        <begin position="1"/>
        <end position="21"/>
    </location>
</feature>
<keyword evidence="6" id="KW-0175">Coiled coil</keyword>
<gene>
    <name evidence="9" type="ORF">BDA99DRAFT_562023</name>
</gene>
<name>A0AAD5K8Z8_9FUNG</name>
<feature type="compositionally biased region" description="Low complexity" evidence="7">
    <location>
        <begin position="205"/>
        <end position="219"/>
    </location>
</feature>
<evidence type="ECO:0000256" key="2">
    <source>
        <dbReference type="ARBA" id="ARBA00023015"/>
    </source>
</evidence>
<keyword evidence="10" id="KW-1185">Reference proteome</keyword>
<comment type="caution">
    <text evidence="9">The sequence shown here is derived from an EMBL/GenBank/DDBJ whole genome shotgun (WGS) entry which is preliminary data.</text>
</comment>
<organism evidence="9 10">
    <name type="scientific">Phascolomyces articulosus</name>
    <dbReference type="NCBI Taxonomy" id="60185"/>
    <lineage>
        <taxon>Eukaryota</taxon>
        <taxon>Fungi</taxon>
        <taxon>Fungi incertae sedis</taxon>
        <taxon>Mucoromycota</taxon>
        <taxon>Mucoromycotina</taxon>
        <taxon>Mucoromycetes</taxon>
        <taxon>Mucorales</taxon>
        <taxon>Lichtheimiaceae</taxon>
        <taxon>Phascolomyces</taxon>
    </lineage>
</organism>
<reference evidence="9" key="2">
    <citation type="submission" date="2023-02" db="EMBL/GenBank/DDBJ databases">
        <authorList>
            <consortium name="DOE Joint Genome Institute"/>
            <person name="Mondo S.J."/>
            <person name="Chang Y."/>
            <person name="Wang Y."/>
            <person name="Ahrendt S."/>
            <person name="Andreopoulos W."/>
            <person name="Barry K."/>
            <person name="Beard J."/>
            <person name="Benny G.L."/>
            <person name="Blankenship S."/>
            <person name="Bonito G."/>
            <person name="Cuomo C."/>
            <person name="Desiro A."/>
            <person name="Gervers K.A."/>
            <person name="Hundley H."/>
            <person name="Kuo A."/>
            <person name="LaButti K."/>
            <person name="Lang B.F."/>
            <person name="Lipzen A."/>
            <person name="O'Donnell K."/>
            <person name="Pangilinan J."/>
            <person name="Reynolds N."/>
            <person name="Sandor L."/>
            <person name="Smith M.W."/>
            <person name="Tsang A."/>
            <person name="Grigoriev I.V."/>
            <person name="Stajich J.E."/>
            <person name="Spatafora J.W."/>
        </authorList>
    </citation>
    <scope>NUCLEOTIDE SEQUENCE</scope>
    <source>
        <strain evidence="9">RSA 2281</strain>
    </source>
</reference>
<evidence type="ECO:0000256" key="6">
    <source>
        <dbReference type="SAM" id="Coils"/>
    </source>
</evidence>
<dbReference type="PROSITE" id="PS50888">
    <property type="entry name" value="BHLH"/>
    <property type="match status" value="1"/>
</dbReference>
<evidence type="ECO:0000259" key="8">
    <source>
        <dbReference type="PROSITE" id="PS50888"/>
    </source>
</evidence>
<dbReference type="InterPro" id="IPR052207">
    <property type="entry name" value="Max-like/E-box_TFs"/>
</dbReference>
<feature type="region of interest" description="Disordered" evidence="7">
    <location>
        <begin position="143"/>
        <end position="236"/>
    </location>
</feature>
<evidence type="ECO:0000313" key="9">
    <source>
        <dbReference type="EMBL" id="KAI9256585.1"/>
    </source>
</evidence>
<dbReference type="InterPro" id="IPR036638">
    <property type="entry name" value="HLH_DNA-bd_sf"/>
</dbReference>
<feature type="compositionally biased region" description="Basic residues" evidence="7">
    <location>
        <begin position="324"/>
        <end position="338"/>
    </location>
</feature>
<comment type="subcellular location">
    <subcellularLocation>
        <location evidence="1">Nucleus</location>
    </subcellularLocation>
</comment>
<reference evidence="9" key="1">
    <citation type="journal article" date="2022" name="IScience">
        <title>Evolution of zygomycete secretomes and the origins of terrestrial fungal ecologies.</title>
        <authorList>
            <person name="Chang Y."/>
            <person name="Wang Y."/>
            <person name="Mondo S."/>
            <person name="Ahrendt S."/>
            <person name="Andreopoulos W."/>
            <person name="Barry K."/>
            <person name="Beard J."/>
            <person name="Benny G.L."/>
            <person name="Blankenship S."/>
            <person name="Bonito G."/>
            <person name="Cuomo C."/>
            <person name="Desiro A."/>
            <person name="Gervers K.A."/>
            <person name="Hundley H."/>
            <person name="Kuo A."/>
            <person name="LaButti K."/>
            <person name="Lang B.F."/>
            <person name="Lipzen A."/>
            <person name="O'Donnell K."/>
            <person name="Pangilinan J."/>
            <person name="Reynolds N."/>
            <person name="Sandor L."/>
            <person name="Smith M.E."/>
            <person name="Tsang A."/>
            <person name="Grigoriev I.V."/>
            <person name="Stajich J.E."/>
            <person name="Spatafora J.W."/>
        </authorList>
    </citation>
    <scope>NUCLEOTIDE SEQUENCE</scope>
    <source>
        <strain evidence="9">RSA 2281</strain>
    </source>
</reference>
<dbReference type="Proteomes" id="UP001209540">
    <property type="component" value="Unassembled WGS sequence"/>
</dbReference>
<dbReference type="SMART" id="SM00353">
    <property type="entry name" value="HLH"/>
    <property type="match status" value="1"/>
</dbReference>
<keyword evidence="3" id="KW-0238">DNA-binding</keyword>
<dbReference type="EMBL" id="JAIXMP010000021">
    <property type="protein sequence ID" value="KAI9256585.1"/>
    <property type="molecule type" value="Genomic_DNA"/>
</dbReference>
<proteinExistence type="predicted"/>
<keyword evidence="4" id="KW-0804">Transcription</keyword>
<feature type="coiled-coil region" evidence="6">
    <location>
        <begin position="352"/>
        <end position="379"/>
    </location>
</feature>
<dbReference type="GO" id="GO:0005634">
    <property type="term" value="C:nucleus"/>
    <property type="evidence" value="ECO:0007669"/>
    <property type="project" value="UniProtKB-SubCell"/>
</dbReference>
<dbReference type="GO" id="GO:0000981">
    <property type="term" value="F:DNA-binding transcription factor activity, RNA polymerase II-specific"/>
    <property type="evidence" value="ECO:0007669"/>
    <property type="project" value="TreeGrafter"/>
</dbReference>
<dbReference type="GO" id="GO:0000978">
    <property type="term" value="F:RNA polymerase II cis-regulatory region sequence-specific DNA binding"/>
    <property type="evidence" value="ECO:0007669"/>
    <property type="project" value="TreeGrafter"/>
</dbReference>
<dbReference type="Pfam" id="PF00010">
    <property type="entry name" value="HLH"/>
    <property type="match status" value="1"/>
</dbReference>
<protein>
    <recommendedName>
        <fullName evidence="8">BHLH domain-containing protein</fullName>
    </recommendedName>
</protein>
<feature type="compositionally biased region" description="Basic and acidic residues" evidence="7">
    <location>
        <begin position="220"/>
        <end position="236"/>
    </location>
</feature>
<dbReference type="PANTHER" id="PTHR15741">
    <property type="entry name" value="BASIC HELIX-LOOP-HELIX ZIP TRANSCRIPTION FACTOR"/>
    <property type="match status" value="1"/>
</dbReference>
<dbReference type="GO" id="GO:0046983">
    <property type="term" value="F:protein dimerization activity"/>
    <property type="evidence" value="ECO:0007669"/>
    <property type="project" value="InterPro"/>
</dbReference>
<keyword evidence="5" id="KW-0539">Nucleus</keyword>